<feature type="compositionally biased region" description="Polar residues" evidence="6">
    <location>
        <begin position="1830"/>
        <end position="1847"/>
    </location>
</feature>
<dbReference type="Pfam" id="PF10557">
    <property type="entry name" value="Cullin_Nedd8"/>
    <property type="match status" value="1"/>
</dbReference>
<dbReference type="FunFam" id="1.10.10.10:FF:000014">
    <property type="entry name" value="Cullin 1"/>
    <property type="match status" value="1"/>
</dbReference>
<keyword evidence="9" id="KW-1185">Reference proteome</keyword>
<dbReference type="InterPro" id="IPR021827">
    <property type="entry name" value="Nup186/Nup192/Nup205"/>
</dbReference>
<dbReference type="InterPro" id="IPR016157">
    <property type="entry name" value="Cullin_CS"/>
</dbReference>
<dbReference type="InterPro" id="IPR019559">
    <property type="entry name" value="Cullin_neddylation_domain"/>
</dbReference>
<protein>
    <submittedName>
        <fullName evidence="8">Nuclear pore complex subunit Nup192, putative</fullName>
    </submittedName>
</protein>
<dbReference type="FunFam" id="1.20.1310.10:FF:000035">
    <property type="entry name" value="Ubiquitin ligase subunit CulD, putative"/>
    <property type="match status" value="1"/>
</dbReference>
<dbReference type="SUPFAM" id="SSF75632">
    <property type="entry name" value="Cullin homology domain"/>
    <property type="match status" value="1"/>
</dbReference>
<proteinExistence type="inferred from homology"/>
<dbReference type="Gene3D" id="1.10.10.10">
    <property type="entry name" value="Winged helix-like DNA-binding domain superfamily/Winged helix DNA-binding domain"/>
    <property type="match status" value="1"/>
</dbReference>
<dbReference type="InterPro" id="IPR036317">
    <property type="entry name" value="Cullin_homology_sf"/>
</dbReference>
<dbReference type="VEuPathDB" id="FungiDB:PMAA_033500"/>
<evidence type="ECO:0000256" key="1">
    <source>
        <dbReference type="ARBA" id="ARBA00006019"/>
    </source>
</evidence>
<dbReference type="Pfam" id="PF00888">
    <property type="entry name" value="Cullin"/>
    <property type="match status" value="1"/>
</dbReference>
<dbReference type="SUPFAM" id="SSF74788">
    <property type="entry name" value="Cullin repeat-like"/>
    <property type="match status" value="1"/>
</dbReference>
<dbReference type="PhylomeDB" id="B6Q604"/>
<dbReference type="Pfam" id="PF11894">
    <property type="entry name" value="Nup192"/>
    <property type="match status" value="1"/>
</dbReference>
<name>B6Q604_TALMQ</name>
<dbReference type="GO" id="GO:0031461">
    <property type="term" value="C:cullin-RING ubiquitin ligase complex"/>
    <property type="evidence" value="ECO:0007669"/>
    <property type="project" value="InterPro"/>
</dbReference>
<keyword evidence="2" id="KW-1017">Isopeptide bond</keyword>
<dbReference type="EMBL" id="DS995899">
    <property type="protein sequence ID" value="EEA28543.1"/>
    <property type="molecule type" value="Genomic_DNA"/>
</dbReference>
<dbReference type="InterPro" id="IPR045093">
    <property type="entry name" value="Cullin"/>
</dbReference>
<dbReference type="Gene3D" id="3.30.230.130">
    <property type="entry name" value="Cullin, Chain C, Domain 2"/>
    <property type="match status" value="1"/>
</dbReference>
<gene>
    <name evidence="8" type="ORF">PMAA_033500</name>
</gene>
<dbReference type="InterPro" id="IPR001373">
    <property type="entry name" value="Cullin_N"/>
</dbReference>
<dbReference type="GO" id="GO:0006511">
    <property type="term" value="P:ubiquitin-dependent protein catabolic process"/>
    <property type="evidence" value="ECO:0007669"/>
    <property type="project" value="InterPro"/>
</dbReference>
<dbReference type="InterPro" id="IPR016159">
    <property type="entry name" value="Cullin_repeat-like_dom_sf"/>
</dbReference>
<keyword evidence="3" id="KW-0832">Ubl conjugation</keyword>
<dbReference type="PROSITE" id="PS01256">
    <property type="entry name" value="CULLIN_1"/>
    <property type="match status" value="1"/>
</dbReference>
<dbReference type="FunFam" id="3.30.230.130:FF:000006">
    <property type="entry name" value="Cullin-4 like"/>
    <property type="match status" value="1"/>
</dbReference>
<organism evidence="8 9">
    <name type="scientific">Talaromyces marneffei (strain ATCC 18224 / CBS 334.59 / QM 7333)</name>
    <name type="common">Penicillium marneffei</name>
    <dbReference type="NCBI Taxonomy" id="441960"/>
    <lineage>
        <taxon>Eukaryota</taxon>
        <taxon>Fungi</taxon>
        <taxon>Dikarya</taxon>
        <taxon>Ascomycota</taxon>
        <taxon>Pezizomycotina</taxon>
        <taxon>Eurotiomycetes</taxon>
        <taxon>Eurotiomycetidae</taxon>
        <taxon>Eurotiales</taxon>
        <taxon>Trichocomaceae</taxon>
        <taxon>Talaromyces</taxon>
        <taxon>Talaromyces sect. Talaromyces</taxon>
    </lineage>
</organism>
<dbReference type="Pfam" id="PF26557">
    <property type="entry name" value="Cullin_AB"/>
    <property type="match status" value="1"/>
</dbReference>
<dbReference type="PANTHER" id="PTHR11932">
    <property type="entry name" value="CULLIN"/>
    <property type="match status" value="1"/>
</dbReference>
<evidence type="ECO:0000256" key="6">
    <source>
        <dbReference type="SAM" id="MobiDB-lite"/>
    </source>
</evidence>
<dbReference type="Proteomes" id="UP000001294">
    <property type="component" value="Unassembled WGS sequence"/>
</dbReference>
<comment type="similarity">
    <text evidence="1 4 5">Belongs to the cullin family.</text>
</comment>
<accession>B6Q604</accession>
<feature type="region of interest" description="Disordered" evidence="6">
    <location>
        <begin position="1766"/>
        <end position="1871"/>
    </location>
</feature>
<dbReference type="FunFam" id="1.20.1310.10:FF:000031">
    <property type="entry name" value="Ubiquitin ligase subunit CulD"/>
    <property type="match status" value="1"/>
</dbReference>
<dbReference type="Gene3D" id="1.20.1310.10">
    <property type="entry name" value="Cullin Repeats"/>
    <property type="match status" value="4"/>
</dbReference>
<dbReference type="SMART" id="SM00182">
    <property type="entry name" value="CULLIN"/>
    <property type="match status" value="1"/>
</dbReference>
<dbReference type="InterPro" id="IPR059120">
    <property type="entry name" value="Cullin-like_AB"/>
</dbReference>
<evidence type="ECO:0000313" key="8">
    <source>
        <dbReference type="EMBL" id="EEA28543.1"/>
    </source>
</evidence>
<feature type="domain" description="Cullin family profile" evidence="7">
    <location>
        <begin position="2259"/>
        <end position="2501"/>
    </location>
</feature>
<dbReference type="GO" id="GO:0031625">
    <property type="term" value="F:ubiquitin protein ligase binding"/>
    <property type="evidence" value="ECO:0007669"/>
    <property type="project" value="InterPro"/>
</dbReference>
<dbReference type="InterPro" id="IPR036388">
    <property type="entry name" value="WH-like_DNA-bd_sf"/>
</dbReference>
<evidence type="ECO:0000256" key="4">
    <source>
        <dbReference type="PROSITE-ProRule" id="PRU00330"/>
    </source>
</evidence>
<evidence type="ECO:0000256" key="5">
    <source>
        <dbReference type="RuleBase" id="RU003829"/>
    </source>
</evidence>
<evidence type="ECO:0000313" key="9">
    <source>
        <dbReference type="Proteomes" id="UP000001294"/>
    </source>
</evidence>
<evidence type="ECO:0000256" key="2">
    <source>
        <dbReference type="ARBA" id="ARBA00022499"/>
    </source>
</evidence>
<dbReference type="SUPFAM" id="SSF46785">
    <property type="entry name" value="Winged helix' DNA-binding domain"/>
    <property type="match status" value="1"/>
</dbReference>
<feature type="compositionally biased region" description="Low complexity" evidence="6">
    <location>
        <begin position="1796"/>
        <end position="1813"/>
    </location>
</feature>
<reference evidence="9" key="1">
    <citation type="journal article" date="2015" name="Genome Announc.">
        <title>Genome sequence of the AIDS-associated pathogen Penicillium marneffei (ATCC18224) and its near taxonomic relative Talaromyces stipitatus (ATCC10500).</title>
        <authorList>
            <person name="Nierman W.C."/>
            <person name="Fedorova-Abrams N.D."/>
            <person name="Andrianopoulos A."/>
        </authorList>
    </citation>
    <scope>NUCLEOTIDE SEQUENCE [LARGE SCALE GENOMIC DNA]</scope>
    <source>
        <strain evidence="9">ATCC 18224 / CBS 334.59 / QM 7333</strain>
    </source>
</reference>
<dbReference type="HOGENOM" id="CLU_000637_0_0_1"/>
<sequence>MDDVDSLGGLRGLYQDLSGITESSIVNIDRLCLELESHLNDFRTLLDKPGKNDNSRKSVLTGKLTIDDVEYAINADFQQSTLQLADALNLDEVQAAALFMAAQESAQQLDRTPLITAIMRFHQRRHFLLECLRLVFQESFDVEREEIQELMQNAVAHILQTKEGTFRNASLFARKCLASMEEIEKWLTLIADQIQKISIVGQAEDADITEAFEYQRTSLMQQHESLGATLCYLFKGTYTSSEDLRFLLDRMRKIERVDMLLVHYVPAIIAALVQYGSPSGSGTQREARSLNSAVTSTKDNNAWNLAPFHAAVISWWLTVYSGWYFDSGPASPLQGVDFDKEAEERTSLFKVCLDDGALEFMLAICASIQNDEWRHPARNELVTLLLKDSQASVFETDSISHFMKPLIMEHFDTFTESCIANMPNAVRMLKTDEDAQRLDQITALRDGLSSSIHRGVLEARTHLETFLVIMAFAFEGRHDAAQEFWADPDGNLYGFLQWASKRQTVPRVSAFCEMLCSISEGEDNAVAAHRFLSEEDKHTSVKFRRSPSMNWVQMFAELQLYATKVTEKPSTSSQILHTRKVENIEMNEPESPVMLTCYLQLIGHLSQQSNTIREWMLHNPSFNVISTLLTLCSGSVPTHLRASAFKTLKALMTDRTSSHGNDMWLALDQWISGAAANASGLAKAPILSNQPAWHERHAFQKIGESFDQTNSFVDLVHSLITPTSDLPSKLLALPFPEALGASYRMPGIEPYVDFILGHAFARKVPDVTEAQGRLLSLNCLNFMATCLATFNEDLVAIAQQPAAGPETSINSSDLNNYIRLHPFARVFEWLFNEDVLKTLFMSARQDSSEVSRSHCDSVLVQSLVKSLDVMNLVLDLQSTYLNIVRPILRNQGITTKMTVANSALASFEDSILNNLYIIPALCLYCGSGHEQLTISSMSLLRKLSSSRKLNKSTATGLITWKSPNRIVEVLSTEVNADIVSRPLVHQMEPEPRELDHGHNSPGYLIRENLLGLLNSCLATITDRPNIAHLLLGFSCVGNTLDVDSEGLMAKGMSLLHAVINFVQTYPTDIDGSIVSWAIHAKRMAFEVLKHLWSSKLSSAIVLTELRMNRFLMVSFANQPIVNLNTVWDEFPTATPEFWISPSATGFCEFLAYRSHLYEYATTEIRAASKLGSQSLQLDVLSTLLGMSLVEEGETVTHATVFDLFDFADLKLSHGFSVPQLHYLAGVDFDICTKEQPDSSILYDLDAAEELIKLRRRELAGGSQVRPQEEEQFQLESEHLLVFLRVTNMERQIHLNRYLAIRSWSELMTTMVISCDMDEGRRRTFILQAISLITPKLDVAMVENVPEAIQLAQLAETLISKLDCSVSASHQGRGSDLIDEKLYQLFQISIRGICLAIGDVLLRESFYNICAHYISRITTTPGSIHQNLRRQCQQAVKISGVSLIEAVSDDAYAGQETCKVSAILLLNLLAELDAQEHSHLLAETISQSNYLSMFLDSIKTLSSEFRDAQAHDIPLLISYYHALLSLLQKLCQTKIGATLVLNAGLFASIRESRLFAADPDIGIDMDNPDALRNYYELLAAMLRVIVSAVFSRGVQNEQIMDQTRTFLGENRSSMIGIFKRFAKIGGEVSSDNRQVIQNLVTAYVALITAAGFVEGFKSFCDYLPVLKGNFLGWINGGIDSDWSMSRVSGERSAVSYLRHYVALVSPSKHCFLPSSPSSINRLRTTKYFVLDRPFDYDGQHSHVNNLSRRFRQPLPIQNLISISVGDTELGGHQSSKRGTVGKRKSVHNEGLQQRNISELFSSGNQQSSSSTPASTAKRLRSSTSPSRPSRDNLSSADKMYNFSSSSESPKAADRFSRKIGGPTVVSRPSNFTPHTGAKRLVVKNLRSGPRLNQDEYFDGIWTRLSAALDTIFDGGRPAASLEELYKGAENVCRQGRAAILAKKLQERCKSYVVDNLRQNMVARAKDGADIDALRSVVDAWAAWNTKLVTIRWIFYYLDQSFLLHSKDYPVINEMGLNLFRTHIFLDEALKPKILQGACNMFADDRASTGDKSQADSDLLRKAIALFHDLGVYTRHFEHLFLSESEAFLKTWSNKEAESQYIGTYAENSHLLIEQELTRCELYALNQNTQQSLSALFDEYLVRDKEDVLLSESDLKGLMTTENKHALGRIYSLLERVKLGHRLKPSFSKYIEEQGATVVFDTERESEMVVRLLNFKQQLDDTWAESFHKDESLGHTLREAFEHFMNMTKKTQASWGTDNSKTGEMIAKYVDNLLKGGLKVIGKQAEDAELADEDTEINKQLDKVLDLFRFVHGKAVFEAFYKNDLARRLLMGRSASDDAEKSMLARLKTECGSSFTHNLEAMFRDMDLARDEMSSYNAYKTQRRDKFSLDLSVNVLSAAAWPTYPDVPVRIPPDIARAINDFEQYYHTKHNGRKLSWKHQLAHCQLRSRFDKGNKEIVVSSFQAIVLLLFNDVTDGETLSYSQIKEATGLSDPELKRTLQSLACAKYRVLTKKPKGKDVNDTDEFAYNGAFQDPKMRIKINQIQLKETKEENKTTHERVAADRHYETQAAIVRIMKSRKTITHAELIVEVIKATRSRGVLEQAEIKKNIEKLIEKDYMEREEGNRYSYLA</sequence>
<evidence type="ECO:0000256" key="3">
    <source>
        <dbReference type="ARBA" id="ARBA00022843"/>
    </source>
</evidence>
<evidence type="ECO:0000259" key="7">
    <source>
        <dbReference type="PROSITE" id="PS50069"/>
    </source>
</evidence>
<dbReference type="SMART" id="SM00884">
    <property type="entry name" value="Cullin_Nedd8"/>
    <property type="match status" value="1"/>
</dbReference>
<dbReference type="STRING" id="441960.B6Q604"/>
<dbReference type="InterPro" id="IPR016158">
    <property type="entry name" value="Cullin_homology"/>
</dbReference>
<dbReference type="GO" id="GO:0005643">
    <property type="term" value="C:nuclear pore"/>
    <property type="evidence" value="ECO:0007669"/>
    <property type="project" value="InterPro"/>
</dbReference>
<dbReference type="OrthoDB" id="2019644at2759"/>
<dbReference type="PROSITE" id="PS50069">
    <property type="entry name" value="CULLIN_2"/>
    <property type="match status" value="1"/>
</dbReference>
<dbReference type="InterPro" id="IPR036390">
    <property type="entry name" value="WH_DNA-bd_sf"/>
</dbReference>